<organism evidence="2 3">
    <name type="scientific">Glossina morsitans morsitans</name>
    <name type="common">Savannah tsetse fly</name>
    <dbReference type="NCBI Taxonomy" id="37546"/>
    <lineage>
        <taxon>Eukaryota</taxon>
        <taxon>Metazoa</taxon>
        <taxon>Ecdysozoa</taxon>
        <taxon>Arthropoda</taxon>
        <taxon>Hexapoda</taxon>
        <taxon>Insecta</taxon>
        <taxon>Pterygota</taxon>
        <taxon>Neoptera</taxon>
        <taxon>Endopterygota</taxon>
        <taxon>Diptera</taxon>
        <taxon>Brachycera</taxon>
        <taxon>Muscomorpha</taxon>
        <taxon>Hippoboscoidea</taxon>
        <taxon>Glossinidae</taxon>
        <taxon>Glossina</taxon>
    </lineage>
</organism>
<accession>A0A1B0GG08</accession>
<dbReference type="GO" id="GO:0005549">
    <property type="term" value="F:odorant binding"/>
    <property type="evidence" value="ECO:0007669"/>
    <property type="project" value="InterPro"/>
</dbReference>
<dbReference type="SUPFAM" id="SSF47565">
    <property type="entry name" value="Insect pheromone/odorant-binding proteins"/>
    <property type="match status" value="1"/>
</dbReference>
<feature type="signal peptide" evidence="1">
    <location>
        <begin position="1"/>
        <end position="19"/>
    </location>
</feature>
<dbReference type="VEuPathDB" id="VectorBase:GMOY012281"/>
<evidence type="ECO:0000256" key="1">
    <source>
        <dbReference type="SAM" id="SignalP"/>
    </source>
</evidence>
<dbReference type="EMBL" id="CCAG010019687">
    <property type="status" value="NOT_ANNOTATED_CDS"/>
    <property type="molecule type" value="Genomic_DNA"/>
</dbReference>
<dbReference type="Gene3D" id="1.10.238.20">
    <property type="entry name" value="Pheromone/general odorant binding protein domain"/>
    <property type="match status" value="1"/>
</dbReference>
<name>A0A1B0GG08_GLOMM</name>
<dbReference type="InterPro" id="IPR006170">
    <property type="entry name" value="PBP/GOBP"/>
</dbReference>
<evidence type="ECO:0000313" key="2">
    <source>
        <dbReference type="EnsemblMetazoa" id="GMOY012281-PA"/>
    </source>
</evidence>
<dbReference type="Proteomes" id="UP000092444">
    <property type="component" value="Unassembled WGS sequence"/>
</dbReference>
<proteinExistence type="predicted"/>
<dbReference type="Pfam" id="PF01395">
    <property type="entry name" value="PBP_GOBP"/>
    <property type="match status" value="1"/>
</dbReference>
<keyword evidence="1" id="KW-0732">Signal</keyword>
<dbReference type="AlphaFoldDB" id="A0A1B0GG08"/>
<dbReference type="CDD" id="cd23992">
    <property type="entry name" value="PBP_GOBP"/>
    <property type="match status" value="1"/>
</dbReference>
<reference evidence="2" key="1">
    <citation type="submission" date="2020-05" db="UniProtKB">
        <authorList>
            <consortium name="EnsemblMetazoa"/>
        </authorList>
    </citation>
    <scope>IDENTIFICATION</scope>
    <source>
        <strain evidence="2">Yale</strain>
    </source>
</reference>
<feature type="chain" id="PRO_5015846764" evidence="1">
    <location>
        <begin position="20"/>
        <end position="148"/>
    </location>
</feature>
<evidence type="ECO:0000313" key="3">
    <source>
        <dbReference type="Proteomes" id="UP000092444"/>
    </source>
</evidence>
<protein>
    <submittedName>
        <fullName evidence="2">Uncharacterized protein</fullName>
    </submittedName>
</protein>
<sequence length="148" mass="17260">MQSWFLLLIIAQTITIILSVKTMLERYNAEIDEETQALERECLKEENIPGRFNLPNYSLTDHFLGQIEYAEIAPKNAKCFLRCWYKKMGILKENLVTSAGPIPELRQHMRECNEVATEWAQNQSNGDECEFAWSFYTCMHESLVKCLT</sequence>
<keyword evidence="3" id="KW-1185">Reference proteome</keyword>
<dbReference type="EnsemblMetazoa" id="GMOY012281-RA">
    <property type="protein sequence ID" value="GMOY012281-PA"/>
    <property type="gene ID" value="GMOY012281"/>
</dbReference>
<dbReference type="InterPro" id="IPR036728">
    <property type="entry name" value="PBP_GOBP_sf"/>
</dbReference>